<evidence type="ECO:0000256" key="1">
    <source>
        <dbReference type="SAM" id="MobiDB-lite"/>
    </source>
</evidence>
<feature type="compositionally biased region" description="Pro residues" evidence="1">
    <location>
        <begin position="136"/>
        <end position="145"/>
    </location>
</feature>
<feature type="region of interest" description="Disordered" evidence="1">
    <location>
        <begin position="91"/>
        <end position="150"/>
    </location>
</feature>
<dbReference type="AlphaFoldDB" id="A0A8R2HP99"/>
<sequence length="412" mass="43895">MINEMHRPSVALLILVILAGLSSNAQGQSVVCPAVRTSSGWLDLFPLPCRKHSECRVMSKQHVCCNGFCTKGIKATAAIQSTTPVQVLSSVVEPSSTSTSTSTSTTTSTSTSTTTTTTTTTTTPSTTSSTTTTTTTPPPPPPPPTTTTTTEASLPFLQLLPIQIPEATTALAKAPAKTGNSVTSDFDVNYSHTRNIGSVYEYNVDYSSAGKTQKLVCPKRGTAPVILFPIPCDNNAQCRASSGPDQVCCDKRCVKGVPAPRPTSAPQTHQPLLGVVPRECPAAPLGELLFEVQSCKTDSDCWPRICCPDGTRSYCRTARARLDLVPIANQIDGPVRMLEQYLQCTPPPQYDVFPQRCSSSVDCFPNLCCAEGGKKHCRPPQRSLLALLAGVTQRVGSTIVNFRQSQANANTV</sequence>
<evidence type="ECO:0000256" key="2">
    <source>
        <dbReference type="SAM" id="SignalP"/>
    </source>
</evidence>
<reference evidence="3" key="2">
    <citation type="submission" date="2022-06" db="UniProtKB">
        <authorList>
            <consortium name="EnsemblMetazoa"/>
        </authorList>
    </citation>
    <scope>IDENTIFICATION</scope>
    <source>
        <strain evidence="3">p50T (Dazao)</strain>
    </source>
</reference>
<keyword evidence="4" id="KW-1185">Reference proteome</keyword>
<dbReference type="GeneID" id="101739817"/>
<feature type="chain" id="PRO_5035727298" description="WAP domain-containing protein" evidence="2">
    <location>
        <begin position="28"/>
        <end position="412"/>
    </location>
</feature>
<name>A0A8R2HP99_BOMMO</name>
<protein>
    <recommendedName>
        <fullName evidence="5">WAP domain-containing protein</fullName>
    </recommendedName>
</protein>
<evidence type="ECO:0000313" key="4">
    <source>
        <dbReference type="Proteomes" id="UP000005204"/>
    </source>
</evidence>
<accession>A0A8R2HP99</accession>
<dbReference type="RefSeq" id="XP_021202580.1">
    <property type="nucleotide sequence ID" value="XM_021346905.3"/>
</dbReference>
<organism evidence="3 4">
    <name type="scientific">Bombyx mori</name>
    <name type="common">Silk moth</name>
    <dbReference type="NCBI Taxonomy" id="7091"/>
    <lineage>
        <taxon>Eukaryota</taxon>
        <taxon>Metazoa</taxon>
        <taxon>Ecdysozoa</taxon>
        <taxon>Arthropoda</taxon>
        <taxon>Hexapoda</taxon>
        <taxon>Insecta</taxon>
        <taxon>Pterygota</taxon>
        <taxon>Neoptera</taxon>
        <taxon>Endopterygota</taxon>
        <taxon>Lepidoptera</taxon>
        <taxon>Glossata</taxon>
        <taxon>Ditrysia</taxon>
        <taxon>Bombycoidea</taxon>
        <taxon>Bombycidae</taxon>
        <taxon>Bombycinae</taxon>
        <taxon>Bombyx</taxon>
    </lineage>
</organism>
<evidence type="ECO:0000313" key="3">
    <source>
        <dbReference type="EnsemblMetazoa" id="XP_021202580.1"/>
    </source>
</evidence>
<keyword evidence="2" id="KW-0732">Signal</keyword>
<reference evidence="4" key="1">
    <citation type="journal article" date="2008" name="Insect Biochem. Mol. Biol.">
        <title>The genome of a lepidopteran model insect, the silkworm Bombyx mori.</title>
        <authorList>
            <consortium name="International Silkworm Genome Consortium"/>
        </authorList>
    </citation>
    <scope>NUCLEOTIDE SEQUENCE [LARGE SCALE GENOMIC DNA]</scope>
    <source>
        <strain evidence="4">p50T</strain>
    </source>
</reference>
<dbReference type="Proteomes" id="UP000005204">
    <property type="component" value="Unassembled WGS sequence"/>
</dbReference>
<feature type="compositionally biased region" description="Low complexity" evidence="1">
    <location>
        <begin position="94"/>
        <end position="135"/>
    </location>
</feature>
<proteinExistence type="predicted"/>
<evidence type="ECO:0008006" key="5">
    <source>
        <dbReference type="Google" id="ProtNLM"/>
    </source>
</evidence>
<feature type="signal peptide" evidence="2">
    <location>
        <begin position="1"/>
        <end position="27"/>
    </location>
</feature>
<dbReference type="EnsemblMetazoa" id="XM_021346905.2">
    <property type="protein sequence ID" value="XP_021202580.1"/>
    <property type="gene ID" value="LOC101739817"/>
</dbReference>